<dbReference type="EMBL" id="JAPNTZ010000014">
    <property type="protein sequence ID" value="MCY1143047.1"/>
    <property type="molecule type" value="Genomic_DNA"/>
</dbReference>
<name>A0ABT4B976_9ACTN</name>
<comment type="caution">
    <text evidence="3">The sequence shown here is derived from an EMBL/GenBank/DDBJ whole genome shotgun (WGS) entry which is preliminary data.</text>
</comment>
<dbReference type="PROSITE" id="PS50801">
    <property type="entry name" value="STAS"/>
    <property type="match status" value="1"/>
</dbReference>
<dbReference type="Pfam" id="PF01740">
    <property type="entry name" value="STAS"/>
    <property type="match status" value="1"/>
</dbReference>
<protein>
    <submittedName>
        <fullName evidence="3">STAS domain-containing protein</fullName>
    </submittedName>
</protein>
<dbReference type="Proteomes" id="UP001151002">
    <property type="component" value="Unassembled WGS sequence"/>
</dbReference>
<dbReference type="SUPFAM" id="SSF52091">
    <property type="entry name" value="SpoIIaa-like"/>
    <property type="match status" value="1"/>
</dbReference>
<evidence type="ECO:0000256" key="1">
    <source>
        <dbReference type="SAM" id="MobiDB-lite"/>
    </source>
</evidence>
<dbReference type="RefSeq" id="WP_267567517.1">
    <property type="nucleotide sequence ID" value="NZ_JAPNTZ010000014.1"/>
</dbReference>
<evidence type="ECO:0000313" key="4">
    <source>
        <dbReference type="Proteomes" id="UP001151002"/>
    </source>
</evidence>
<reference evidence="3" key="1">
    <citation type="submission" date="2022-11" db="EMBL/GenBank/DDBJ databases">
        <authorList>
            <person name="Somphong A."/>
            <person name="Phongsopitanun W."/>
        </authorList>
    </citation>
    <scope>NUCLEOTIDE SEQUENCE</scope>
    <source>
        <strain evidence="3">Pm04-4</strain>
    </source>
</reference>
<evidence type="ECO:0000259" key="2">
    <source>
        <dbReference type="PROSITE" id="PS50801"/>
    </source>
</evidence>
<evidence type="ECO:0000313" key="3">
    <source>
        <dbReference type="EMBL" id="MCY1143047.1"/>
    </source>
</evidence>
<dbReference type="InterPro" id="IPR036513">
    <property type="entry name" value="STAS_dom_sf"/>
</dbReference>
<sequence length="117" mass="12148">MSEQPVTAGGPARAGDVESSTADDGSVIIALRGDVGVDCAVELRQLVVRTVRRVRPLRLVLDLTEVTTLDPINVGTLIAACVVGEDHAVAVFIVNPGPELASRLALAGVPEGSVIRR</sequence>
<proteinExistence type="predicted"/>
<keyword evidence="4" id="KW-1185">Reference proteome</keyword>
<gene>
    <name evidence="3" type="ORF">OWR29_34060</name>
</gene>
<feature type="region of interest" description="Disordered" evidence="1">
    <location>
        <begin position="1"/>
        <end position="22"/>
    </location>
</feature>
<dbReference type="InterPro" id="IPR002645">
    <property type="entry name" value="STAS_dom"/>
</dbReference>
<feature type="domain" description="STAS" evidence="2">
    <location>
        <begin position="24"/>
        <end position="117"/>
    </location>
</feature>
<organism evidence="3 4">
    <name type="scientific">Paractinoplanes pyxinae</name>
    <dbReference type="NCBI Taxonomy" id="2997416"/>
    <lineage>
        <taxon>Bacteria</taxon>
        <taxon>Bacillati</taxon>
        <taxon>Actinomycetota</taxon>
        <taxon>Actinomycetes</taxon>
        <taxon>Micromonosporales</taxon>
        <taxon>Micromonosporaceae</taxon>
        <taxon>Paractinoplanes</taxon>
    </lineage>
</organism>
<dbReference type="Gene3D" id="3.30.750.24">
    <property type="entry name" value="STAS domain"/>
    <property type="match status" value="1"/>
</dbReference>
<accession>A0ABT4B976</accession>